<dbReference type="AlphaFoldDB" id="A0A3Q2UQA7"/>
<evidence type="ECO:0000256" key="5">
    <source>
        <dbReference type="PROSITE-ProRule" id="PRU00104"/>
    </source>
</evidence>
<proteinExistence type="predicted"/>
<evidence type="ECO:0000313" key="7">
    <source>
        <dbReference type="Ensembl" id="ENSFHEP00000034606.1"/>
    </source>
</evidence>
<dbReference type="STRING" id="8078.ENSFHEP00000034606"/>
<reference evidence="7" key="1">
    <citation type="submission" date="2025-08" db="UniProtKB">
        <authorList>
            <consortium name="Ensembl"/>
        </authorList>
    </citation>
    <scope>IDENTIFICATION</scope>
</reference>
<comment type="catalytic activity">
    <reaction evidence="1">
        <text>S-ubiquitinyl-[E2 ubiquitin-conjugating enzyme]-L-cysteine + [acceptor protein]-L-lysine = [E2 ubiquitin-conjugating enzyme]-L-cysteine + N(6)-ubiquitinyl-[acceptor protein]-L-lysine.</text>
        <dbReference type="EC" id="2.3.2.26"/>
    </reaction>
</comment>
<dbReference type="SUPFAM" id="SSF56204">
    <property type="entry name" value="Hect, E3 ligase catalytic domain"/>
    <property type="match status" value="1"/>
</dbReference>
<keyword evidence="4 5" id="KW-0833">Ubl conjugation pathway</keyword>
<dbReference type="InterPro" id="IPR035983">
    <property type="entry name" value="Hect_E3_ubiquitin_ligase"/>
</dbReference>
<dbReference type="PANTHER" id="PTHR45700">
    <property type="entry name" value="UBIQUITIN-PROTEIN LIGASE E3C"/>
    <property type="match status" value="1"/>
</dbReference>
<dbReference type="PROSITE" id="PS50237">
    <property type="entry name" value="HECT"/>
    <property type="match status" value="1"/>
</dbReference>
<feature type="active site" description="Glycyl thioester intermediate" evidence="5">
    <location>
        <position position="49"/>
    </location>
</feature>
<dbReference type="GeneTree" id="ENSGT00940000177633"/>
<keyword evidence="3" id="KW-0808">Transferase</keyword>
<evidence type="ECO:0000256" key="1">
    <source>
        <dbReference type="ARBA" id="ARBA00000885"/>
    </source>
</evidence>
<evidence type="ECO:0000313" key="8">
    <source>
        <dbReference type="Proteomes" id="UP000265000"/>
    </source>
</evidence>
<dbReference type="InterPro" id="IPR044611">
    <property type="entry name" value="E3A/B/C-like"/>
</dbReference>
<sequence>FSMLERSRDTFGFLTGSRKVPVLGMGQIRMTIQILSGANDQRFPQSQTCYSNLSLPMYSTKEIMRERLTEALKPERGFRM</sequence>
<keyword evidence="8" id="KW-1185">Reference proteome</keyword>
<dbReference type="Pfam" id="PF00632">
    <property type="entry name" value="HECT"/>
    <property type="match status" value="1"/>
</dbReference>
<evidence type="ECO:0000256" key="2">
    <source>
        <dbReference type="ARBA" id="ARBA00012485"/>
    </source>
</evidence>
<dbReference type="GO" id="GO:0061630">
    <property type="term" value="F:ubiquitin protein ligase activity"/>
    <property type="evidence" value="ECO:0007669"/>
    <property type="project" value="UniProtKB-EC"/>
</dbReference>
<evidence type="ECO:0000256" key="3">
    <source>
        <dbReference type="ARBA" id="ARBA00022679"/>
    </source>
</evidence>
<protein>
    <recommendedName>
        <fullName evidence="2">HECT-type E3 ubiquitin transferase</fullName>
        <ecNumber evidence="2">2.3.2.26</ecNumber>
    </recommendedName>
</protein>
<evidence type="ECO:0000259" key="6">
    <source>
        <dbReference type="PROSITE" id="PS50237"/>
    </source>
</evidence>
<reference evidence="7" key="2">
    <citation type="submission" date="2025-09" db="UniProtKB">
        <authorList>
            <consortium name="Ensembl"/>
        </authorList>
    </citation>
    <scope>IDENTIFICATION</scope>
</reference>
<accession>A0A3Q2UQA7</accession>
<dbReference type="InterPro" id="IPR000569">
    <property type="entry name" value="HECT_dom"/>
</dbReference>
<name>A0A3Q2UQA7_FUNHE</name>
<dbReference type="PANTHER" id="PTHR45700:SF8">
    <property type="entry name" value="HECT-TYPE E3 UBIQUITIN TRANSFERASE"/>
    <property type="match status" value="1"/>
</dbReference>
<dbReference type="GO" id="GO:0000209">
    <property type="term" value="P:protein polyubiquitination"/>
    <property type="evidence" value="ECO:0007669"/>
    <property type="project" value="InterPro"/>
</dbReference>
<feature type="domain" description="HECT" evidence="6">
    <location>
        <begin position="5"/>
        <end position="80"/>
    </location>
</feature>
<evidence type="ECO:0000256" key="4">
    <source>
        <dbReference type="ARBA" id="ARBA00022786"/>
    </source>
</evidence>
<dbReference type="Proteomes" id="UP000265000">
    <property type="component" value="Unplaced"/>
</dbReference>
<organism evidence="7 8">
    <name type="scientific">Fundulus heteroclitus</name>
    <name type="common">Killifish</name>
    <name type="synonym">Mummichog</name>
    <dbReference type="NCBI Taxonomy" id="8078"/>
    <lineage>
        <taxon>Eukaryota</taxon>
        <taxon>Metazoa</taxon>
        <taxon>Chordata</taxon>
        <taxon>Craniata</taxon>
        <taxon>Vertebrata</taxon>
        <taxon>Euteleostomi</taxon>
        <taxon>Actinopterygii</taxon>
        <taxon>Neopterygii</taxon>
        <taxon>Teleostei</taxon>
        <taxon>Neoteleostei</taxon>
        <taxon>Acanthomorphata</taxon>
        <taxon>Ovalentaria</taxon>
        <taxon>Atherinomorphae</taxon>
        <taxon>Cyprinodontiformes</taxon>
        <taxon>Fundulidae</taxon>
        <taxon>Fundulus</taxon>
    </lineage>
</organism>
<dbReference type="EC" id="2.3.2.26" evidence="2"/>
<dbReference type="Gene3D" id="3.30.2410.10">
    <property type="entry name" value="Hect, E3 ligase catalytic domain"/>
    <property type="match status" value="1"/>
</dbReference>
<dbReference type="Ensembl" id="ENSFHET00000029998.1">
    <property type="protein sequence ID" value="ENSFHEP00000034606.1"/>
    <property type="gene ID" value="ENSFHEG00000022404.1"/>
</dbReference>